<sequence>MVPSEKRGGGSVLLWGCMSVAGVWEMHFIDGIMNSQIYCSILKEKFSNMTMIQNTHLSLLL</sequence>
<evidence type="ECO:0000313" key="1">
    <source>
        <dbReference type="EMBL" id="CAI9624463.1"/>
    </source>
</evidence>
<keyword evidence="2" id="KW-1185">Reference proteome</keyword>
<evidence type="ECO:0000313" key="2">
    <source>
        <dbReference type="Proteomes" id="UP001162483"/>
    </source>
</evidence>
<name>A0ABN9HRN5_9NEOB</name>
<reference evidence="1" key="1">
    <citation type="submission" date="2023-05" db="EMBL/GenBank/DDBJ databases">
        <authorList>
            <person name="Stuckert A."/>
        </authorList>
    </citation>
    <scope>NUCLEOTIDE SEQUENCE</scope>
</reference>
<gene>
    <name evidence="1" type="ORF">SPARVUS_LOCUS16655502</name>
</gene>
<accession>A0ABN9HRN5</accession>
<comment type="caution">
    <text evidence="1">The sequence shown here is derived from an EMBL/GenBank/DDBJ whole genome shotgun (WGS) entry which is preliminary data.</text>
</comment>
<feature type="non-terminal residue" evidence="1">
    <location>
        <position position="61"/>
    </location>
</feature>
<protein>
    <submittedName>
        <fullName evidence="1">Uncharacterized protein</fullName>
    </submittedName>
</protein>
<dbReference type="Gene3D" id="3.30.420.10">
    <property type="entry name" value="Ribonuclease H-like superfamily/Ribonuclease H"/>
    <property type="match status" value="1"/>
</dbReference>
<dbReference type="InterPro" id="IPR036397">
    <property type="entry name" value="RNaseH_sf"/>
</dbReference>
<proteinExistence type="predicted"/>
<dbReference type="Proteomes" id="UP001162483">
    <property type="component" value="Unassembled WGS sequence"/>
</dbReference>
<organism evidence="1 2">
    <name type="scientific">Staurois parvus</name>
    <dbReference type="NCBI Taxonomy" id="386267"/>
    <lineage>
        <taxon>Eukaryota</taxon>
        <taxon>Metazoa</taxon>
        <taxon>Chordata</taxon>
        <taxon>Craniata</taxon>
        <taxon>Vertebrata</taxon>
        <taxon>Euteleostomi</taxon>
        <taxon>Amphibia</taxon>
        <taxon>Batrachia</taxon>
        <taxon>Anura</taxon>
        <taxon>Neobatrachia</taxon>
        <taxon>Ranoidea</taxon>
        <taxon>Ranidae</taxon>
        <taxon>Staurois</taxon>
    </lineage>
</organism>
<dbReference type="EMBL" id="CATNWA010021920">
    <property type="protein sequence ID" value="CAI9624463.1"/>
    <property type="molecule type" value="Genomic_DNA"/>
</dbReference>